<gene>
    <name evidence="3" type="ORF">CL6EHI_049040</name>
</gene>
<dbReference type="OMA" id="YNELAVP"/>
<evidence type="ECO:0000313" key="3">
    <source>
        <dbReference type="EMBL" id="GAT98938.1"/>
    </source>
</evidence>
<comment type="caution">
    <text evidence="3">The sequence shown here is derived from an EMBL/GenBank/DDBJ whole genome shotgun (WGS) entry which is preliminary data.</text>
</comment>
<dbReference type="VEuPathDB" id="AmoebaDB:EHI7A_095140"/>
<evidence type="ECO:0000259" key="2">
    <source>
        <dbReference type="Pfam" id="PF07534"/>
    </source>
</evidence>
<dbReference type="Proteomes" id="UP000078387">
    <property type="component" value="Unassembled WGS sequence"/>
</dbReference>
<dbReference type="VEuPathDB" id="AmoebaDB:EHI5A_091620"/>
<organism evidence="3 4">
    <name type="scientific">Entamoeba histolytica</name>
    <dbReference type="NCBI Taxonomy" id="5759"/>
    <lineage>
        <taxon>Eukaryota</taxon>
        <taxon>Amoebozoa</taxon>
        <taxon>Evosea</taxon>
        <taxon>Archamoebae</taxon>
        <taxon>Mastigamoebida</taxon>
        <taxon>Entamoebidae</taxon>
        <taxon>Entamoeba</taxon>
    </lineage>
</organism>
<protein>
    <recommendedName>
        <fullName evidence="2">TLDc domain-containing protein</fullName>
    </recommendedName>
</protein>
<dbReference type="AlphaFoldDB" id="A0A5K1V9Q4"/>
<accession>A0A5K1V9Q4</accession>
<reference evidence="3 4" key="1">
    <citation type="submission" date="2016-05" db="EMBL/GenBank/DDBJ databases">
        <title>First whole genome sequencing of Entamoeba histolytica HM1:IMSS-clone-6.</title>
        <authorList>
            <person name="Mukherjee Avik.K."/>
            <person name="Izumyama S."/>
            <person name="Nakada-Tsukui K."/>
            <person name="Nozaki T."/>
        </authorList>
    </citation>
    <scope>NUCLEOTIDE SEQUENCE [LARGE SCALE GENOMIC DNA]</scope>
    <source>
        <strain evidence="3 4">HM1:IMSS clone 6</strain>
    </source>
</reference>
<feature type="domain" description="TLDc" evidence="2">
    <location>
        <begin position="29"/>
        <end position="164"/>
    </location>
</feature>
<sequence length="298" mass="33718">MSEPQTPRDDPKEQKQFEKDKENIKKYAKEFTRFFSYSKKKPNFNVIYSSTISGFNRKTLYRKIIGEKNIMFYFETLQGDIFGSYNELAIPEENKYGSTSINNDPHYFIFSLINKSQYGAFSMSLVNNKEKKEQTVNVSQPHGIIDGVTNISSGIVNGISTGISSSVDLVTTGVTTVANGVATGINTVTHSDIVSTPRDSKKGSKKMRSLYISSTVNDDWFLETYCGFIISGNEVMFNKRLGSYYQLECEPEGFDKDDNEKVTNFIAQAKDIFIGVGQPKPIELKKMIVIQWNFDTKK</sequence>
<proteinExistence type="predicted"/>
<dbReference type="InterPro" id="IPR006571">
    <property type="entry name" value="TLDc_dom"/>
</dbReference>
<evidence type="ECO:0000313" key="4">
    <source>
        <dbReference type="Proteomes" id="UP000078387"/>
    </source>
</evidence>
<feature type="region of interest" description="Disordered" evidence="1">
    <location>
        <begin position="1"/>
        <end position="21"/>
    </location>
</feature>
<dbReference type="VEuPathDB" id="AmoebaDB:EHI_049040"/>
<dbReference type="VEuPathDB" id="AmoebaDB:EHI8A_104090"/>
<name>A0A5K1V9Q4_ENTHI</name>
<dbReference type="VEuPathDB" id="AmoebaDB:KM1_112890"/>
<dbReference type="EMBL" id="BDEQ01000001">
    <property type="protein sequence ID" value="GAT98938.1"/>
    <property type="molecule type" value="Genomic_DNA"/>
</dbReference>
<dbReference type="Pfam" id="PF07534">
    <property type="entry name" value="TLD"/>
    <property type="match status" value="1"/>
</dbReference>
<evidence type="ECO:0000256" key="1">
    <source>
        <dbReference type="SAM" id="MobiDB-lite"/>
    </source>
</evidence>